<comment type="cofactor">
    <cofactor evidence="1">
        <name>Mn(2+)</name>
        <dbReference type="ChEBI" id="CHEBI:29035"/>
    </cofactor>
</comment>
<evidence type="ECO:0000313" key="8">
    <source>
        <dbReference type="EMBL" id="NZA03002.1"/>
    </source>
</evidence>
<dbReference type="GO" id="GO:0010945">
    <property type="term" value="F:coenzyme A diphosphatase activity"/>
    <property type="evidence" value="ECO:0007669"/>
    <property type="project" value="InterPro"/>
</dbReference>
<evidence type="ECO:0000256" key="5">
    <source>
        <dbReference type="ARBA" id="ARBA00022842"/>
    </source>
</evidence>
<keyword evidence="5" id="KW-0460">Magnesium</keyword>
<protein>
    <submittedName>
        <fullName evidence="8">CoA pyrophosphatase</fullName>
    </submittedName>
</protein>
<keyword evidence="9" id="KW-1185">Reference proteome</keyword>
<keyword evidence="4" id="KW-0378">Hydrolase</keyword>
<gene>
    <name evidence="8" type="ORF">H0I39_17000</name>
</gene>
<dbReference type="GO" id="GO:0046872">
    <property type="term" value="F:metal ion binding"/>
    <property type="evidence" value="ECO:0007669"/>
    <property type="project" value="UniProtKB-KW"/>
</dbReference>
<dbReference type="RefSeq" id="WP_180551268.1">
    <property type="nucleotide sequence ID" value="NZ_JACCKX010000001.1"/>
</dbReference>
<dbReference type="InterPro" id="IPR045121">
    <property type="entry name" value="CoAse"/>
</dbReference>
<name>A0A853IRX0_9BURK</name>
<evidence type="ECO:0000256" key="3">
    <source>
        <dbReference type="ARBA" id="ARBA00022723"/>
    </source>
</evidence>
<evidence type="ECO:0000256" key="1">
    <source>
        <dbReference type="ARBA" id="ARBA00001936"/>
    </source>
</evidence>
<dbReference type="Proteomes" id="UP000589716">
    <property type="component" value="Unassembled WGS sequence"/>
</dbReference>
<evidence type="ECO:0000256" key="6">
    <source>
        <dbReference type="ARBA" id="ARBA00023211"/>
    </source>
</evidence>
<accession>A0A853IRX0</accession>
<dbReference type="EMBL" id="JACCKX010000001">
    <property type="protein sequence ID" value="NZA03002.1"/>
    <property type="molecule type" value="Genomic_DNA"/>
</dbReference>
<reference evidence="8 9" key="1">
    <citation type="submission" date="2020-07" db="EMBL/GenBank/DDBJ databases">
        <authorList>
            <person name="Maaloum M."/>
        </authorList>
    </citation>
    <scope>NUCLEOTIDE SEQUENCE [LARGE SCALE GENOMIC DNA]</scope>
    <source>
        <strain evidence="8 9">GCS-AN-3</strain>
    </source>
</reference>
<dbReference type="Gene3D" id="3.90.79.10">
    <property type="entry name" value="Nucleoside Triphosphate Pyrophosphohydrolase"/>
    <property type="match status" value="1"/>
</dbReference>
<dbReference type="InterPro" id="IPR015797">
    <property type="entry name" value="NUDIX_hydrolase-like_dom_sf"/>
</dbReference>
<evidence type="ECO:0000256" key="2">
    <source>
        <dbReference type="ARBA" id="ARBA00001946"/>
    </source>
</evidence>
<keyword evidence="6" id="KW-0464">Manganese</keyword>
<comment type="caution">
    <text evidence="8">The sequence shown here is derived from an EMBL/GenBank/DDBJ whole genome shotgun (WGS) entry which is preliminary data.</text>
</comment>
<feature type="domain" description="Nudix hydrolase" evidence="7">
    <location>
        <begin position="65"/>
        <end position="196"/>
    </location>
</feature>
<dbReference type="PROSITE" id="PS51462">
    <property type="entry name" value="NUDIX"/>
    <property type="match status" value="1"/>
</dbReference>
<dbReference type="SUPFAM" id="SSF55811">
    <property type="entry name" value="Nudix"/>
    <property type="match status" value="1"/>
</dbReference>
<evidence type="ECO:0000256" key="4">
    <source>
        <dbReference type="ARBA" id="ARBA00022801"/>
    </source>
</evidence>
<keyword evidence="3" id="KW-0479">Metal-binding</keyword>
<dbReference type="PANTHER" id="PTHR12992">
    <property type="entry name" value="NUDIX HYDROLASE"/>
    <property type="match status" value="1"/>
</dbReference>
<organism evidence="8 9">
    <name type="scientific">Ottowia beijingensis</name>
    <dbReference type="NCBI Taxonomy" id="1207057"/>
    <lineage>
        <taxon>Bacteria</taxon>
        <taxon>Pseudomonadati</taxon>
        <taxon>Pseudomonadota</taxon>
        <taxon>Betaproteobacteria</taxon>
        <taxon>Burkholderiales</taxon>
        <taxon>Comamonadaceae</taxon>
        <taxon>Ottowia</taxon>
    </lineage>
</organism>
<dbReference type="CDD" id="cd03426">
    <property type="entry name" value="NUDIX_CoAse_Nudt7"/>
    <property type="match status" value="1"/>
</dbReference>
<evidence type="ECO:0000259" key="7">
    <source>
        <dbReference type="PROSITE" id="PS51462"/>
    </source>
</evidence>
<evidence type="ECO:0000313" key="9">
    <source>
        <dbReference type="Proteomes" id="UP000589716"/>
    </source>
</evidence>
<proteinExistence type="predicted"/>
<dbReference type="InterPro" id="IPR000086">
    <property type="entry name" value="NUDIX_hydrolase_dom"/>
</dbReference>
<sequence>MNTQTLLSQLPNFNPRDVPVTGIDTHLPAVPTERLTPDALRRRFVHPPAWQPELREEPRFADRAPAAAAVLVPLVNRPSGLSVLLTERSHKLSTHSGQVAFPGGRVDPEDVDVVDAALREAQEEVDLPRGHVDVIGQLPVYVTGTQFIITPVVAVVRPGFVLHPNPDEVAHAFEVPLSFLMNPAHHRRHRLEWQGHVREWYSMPYVERVRVEPGTGESPPTPDSEIERYIWGATAGMLRNFYRFLSA</sequence>
<dbReference type="Pfam" id="PF00293">
    <property type="entry name" value="NUDIX"/>
    <property type="match status" value="1"/>
</dbReference>
<dbReference type="PANTHER" id="PTHR12992:SF11">
    <property type="entry name" value="MITOCHONDRIAL COENZYME A DIPHOSPHATASE NUDT8"/>
    <property type="match status" value="1"/>
</dbReference>
<dbReference type="AlphaFoldDB" id="A0A853IRX0"/>
<comment type="cofactor">
    <cofactor evidence="2">
        <name>Mg(2+)</name>
        <dbReference type="ChEBI" id="CHEBI:18420"/>
    </cofactor>
</comment>